<dbReference type="AlphaFoldDB" id="W6MQ67"/>
<dbReference type="PANTHER" id="PTHR23514">
    <property type="entry name" value="BYPASS OF STOP CODON PROTEIN 6"/>
    <property type="match status" value="1"/>
</dbReference>
<feature type="compositionally biased region" description="Polar residues" evidence="5">
    <location>
        <begin position="72"/>
        <end position="86"/>
    </location>
</feature>
<feature type="transmembrane region" description="Helical" evidence="6">
    <location>
        <begin position="557"/>
        <end position="581"/>
    </location>
</feature>
<reference evidence="8" key="1">
    <citation type="submission" date="2013-12" db="EMBL/GenBank/DDBJ databases">
        <authorList>
            <person name="Genoscope - CEA"/>
        </authorList>
    </citation>
    <scope>NUCLEOTIDE SEQUENCE</scope>
    <source>
        <strain evidence="8">CBS 1993</strain>
    </source>
</reference>
<dbReference type="SUPFAM" id="SSF103473">
    <property type="entry name" value="MFS general substrate transporter"/>
    <property type="match status" value="1"/>
</dbReference>
<feature type="transmembrane region" description="Helical" evidence="6">
    <location>
        <begin position="408"/>
        <end position="433"/>
    </location>
</feature>
<protein>
    <recommendedName>
        <fullName evidence="7">Major facilitator superfamily (MFS) profile domain-containing protein</fullName>
    </recommendedName>
</protein>
<feature type="transmembrane region" description="Helical" evidence="6">
    <location>
        <begin position="531"/>
        <end position="551"/>
    </location>
</feature>
<feature type="region of interest" description="Disordered" evidence="5">
    <location>
        <begin position="62"/>
        <end position="103"/>
    </location>
</feature>
<evidence type="ECO:0000313" key="9">
    <source>
        <dbReference type="Proteomes" id="UP000019384"/>
    </source>
</evidence>
<feature type="transmembrane region" description="Helical" evidence="6">
    <location>
        <begin position="474"/>
        <end position="493"/>
    </location>
</feature>
<sequence length="597" mass="65538">MPGTPKPEGGFEVTSVQLEEQPEVRDTAVRFVEEAEVFEDSLEDEDKAKEISQLYRRASVSTKPSFAPGSFDSLTPLSRPGQQSQIGFPPPIPESLPTTPGFDLSPDAYFTDQNFSTSFPPQIASERKISPPLETLASQPPGEMSIDNPPKNKWRTIACVMWSFAAGFSDGAPGALLPHIESYYHVNYSVVSLIWLANAIGFVVVAFASHPMDKYLGRQWSIAGGCLSLLVMYAMVCGGPSFEVVVVGFFFGGIGLAAALSQINIFLALLKNSTKYLGFFHGGYGSGATVAPLVATAMVNHHIKWSYFYLILLGLMSVYFFNLCFAFSGCREDLAPWDFQDAQVEQLNDRSPDQIELTEMDRVETHNLRNNITRANLDYRDPTSQTELVEPVVPKGVVQLALKNRVTWYLSLFVLFYQGAEVSVGGWIVTYILDYRGGNATSTGYVASGFWGGLTVGRLMLTSVIHSRIGAKRGVTILSLSAIATAFLTWFIPNVIAEAVFVSLLGLFTGPVYPLMITIAVRVLPRKIQHVSLTICTAFGSSGGALFPFLVGLISQYAGAFIVMPAFVILFSATTTLWFLIPNPDRMIVKHWWQRAL</sequence>
<evidence type="ECO:0000256" key="1">
    <source>
        <dbReference type="ARBA" id="ARBA00004141"/>
    </source>
</evidence>
<proteinExistence type="predicted"/>
<feature type="transmembrane region" description="Helical" evidence="6">
    <location>
        <begin position="307"/>
        <end position="327"/>
    </location>
</feature>
<organism evidence="8 9">
    <name type="scientific">Kuraishia capsulata CBS 1993</name>
    <dbReference type="NCBI Taxonomy" id="1382522"/>
    <lineage>
        <taxon>Eukaryota</taxon>
        <taxon>Fungi</taxon>
        <taxon>Dikarya</taxon>
        <taxon>Ascomycota</taxon>
        <taxon>Saccharomycotina</taxon>
        <taxon>Pichiomycetes</taxon>
        <taxon>Pichiales</taxon>
        <taxon>Pichiaceae</taxon>
        <taxon>Kuraishia</taxon>
    </lineage>
</organism>
<dbReference type="InterPro" id="IPR051788">
    <property type="entry name" value="MFS_Transporter"/>
</dbReference>
<feature type="transmembrane region" description="Helical" evidence="6">
    <location>
        <begin position="188"/>
        <end position="208"/>
    </location>
</feature>
<dbReference type="Pfam" id="PF07690">
    <property type="entry name" value="MFS_1"/>
    <property type="match status" value="1"/>
</dbReference>
<feature type="transmembrane region" description="Helical" evidence="6">
    <location>
        <begin position="445"/>
        <end position="462"/>
    </location>
</feature>
<dbReference type="GO" id="GO:0022857">
    <property type="term" value="F:transmembrane transporter activity"/>
    <property type="evidence" value="ECO:0007669"/>
    <property type="project" value="InterPro"/>
</dbReference>
<accession>W6MQ67</accession>
<dbReference type="Gene3D" id="1.20.1250.20">
    <property type="entry name" value="MFS general substrate transporter like domains"/>
    <property type="match status" value="2"/>
</dbReference>
<keyword evidence="9" id="KW-1185">Reference proteome</keyword>
<evidence type="ECO:0000256" key="2">
    <source>
        <dbReference type="ARBA" id="ARBA00022692"/>
    </source>
</evidence>
<feature type="transmembrane region" description="Helical" evidence="6">
    <location>
        <begin position="220"/>
        <end position="242"/>
    </location>
</feature>
<dbReference type="STRING" id="1382522.W6MQ67"/>
<evidence type="ECO:0000313" key="8">
    <source>
        <dbReference type="EMBL" id="CDK27402.1"/>
    </source>
</evidence>
<reference evidence="8" key="2">
    <citation type="submission" date="2014-02" db="EMBL/GenBank/DDBJ databases">
        <title>Complete DNA sequence of /Kuraishia capsulata/ illustrates novel genomic features among budding yeasts (/Saccharomycotina/).</title>
        <authorList>
            <person name="Morales L."/>
            <person name="Noel B."/>
            <person name="Porcel B."/>
            <person name="Marcet-Houben M."/>
            <person name="Hullo M-F."/>
            <person name="Sacerdot C."/>
            <person name="Tekaia F."/>
            <person name="Leh-Louis V."/>
            <person name="Despons L."/>
            <person name="Khanna V."/>
            <person name="Aury J-M."/>
            <person name="Barbe V."/>
            <person name="Couloux A."/>
            <person name="Labadie K."/>
            <person name="Pelletier E."/>
            <person name="Souciet J-L."/>
            <person name="Boekhout T."/>
            <person name="Gabaldon T."/>
            <person name="Wincker P."/>
            <person name="Dujon B."/>
        </authorList>
    </citation>
    <scope>NUCLEOTIDE SEQUENCE</scope>
    <source>
        <strain evidence="8">CBS 1993</strain>
    </source>
</reference>
<comment type="subcellular location">
    <subcellularLocation>
        <location evidence="1">Membrane</location>
        <topology evidence="1">Multi-pass membrane protein</topology>
    </subcellularLocation>
</comment>
<dbReference type="HOGENOM" id="CLU_021993_1_0_1"/>
<dbReference type="OrthoDB" id="413079at2759"/>
<dbReference type="EMBL" id="HG793128">
    <property type="protein sequence ID" value="CDK27402.1"/>
    <property type="molecule type" value="Genomic_DNA"/>
</dbReference>
<feature type="transmembrane region" description="Helical" evidence="6">
    <location>
        <begin position="276"/>
        <end position="295"/>
    </location>
</feature>
<gene>
    <name evidence="8" type="ORF">KUCA_T00003380001</name>
</gene>
<dbReference type="PROSITE" id="PS50850">
    <property type="entry name" value="MFS"/>
    <property type="match status" value="1"/>
</dbReference>
<keyword evidence="3 6" id="KW-1133">Transmembrane helix</keyword>
<dbReference type="GeneID" id="34520785"/>
<name>W6MQ67_9ASCO</name>
<dbReference type="RefSeq" id="XP_022459397.1">
    <property type="nucleotide sequence ID" value="XM_022601789.1"/>
</dbReference>
<feature type="domain" description="Major facilitator superfamily (MFS) profile" evidence="7">
    <location>
        <begin position="155"/>
        <end position="585"/>
    </location>
</feature>
<feature type="transmembrane region" description="Helical" evidence="6">
    <location>
        <begin position="248"/>
        <end position="269"/>
    </location>
</feature>
<dbReference type="InterPro" id="IPR020846">
    <property type="entry name" value="MFS_dom"/>
</dbReference>
<evidence type="ECO:0000256" key="3">
    <source>
        <dbReference type="ARBA" id="ARBA00022989"/>
    </source>
</evidence>
<dbReference type="InterPro" id="IPR011701">
    <property type="entry name" value="MFS"/>
</dbReference>
<dbReference type="InterPro" id="IPR036259">
    <property type="entry name" value="MFS_trans_sf"/>
</dbReference>
<keyword evidence="4 6" id="KW-0472">Membrane</keyword>
<dbReference type="Proteomes" id="UP000019384">
    <property type="component" value="Unassembled WGS sequence"/>
</dbReference>
<evidence type="ECO:0000256" key="6">
    <source>
        <dbReference type="SAM" id="Phobius"/>
    </source>
</evidence>
<dbReference type="GO" id="GO:0016020">
    <property type="term" value="C:membrane"/>
    <property type="evidence" value="ECO:0007669"/>
    <property type="project" value="UniProtKB-SubCell"/>
</dbReference>
<evidence type="ECO:0000259" key="7">
    <source>
        <dbReference type="PROSITE" id="PS50850"/>
    </source>
</evidence>
<evidence type="ECO:0000256" key="4">
    <source>
        <dbReference type="ARBA" id="ARBA00023136"/>
    </source>
</evidence>
<keyword evidence="2 6" id="KW-0812">Transmembrane</keyword>
<dbReference type="PANTHER" id="PTHR23514:SF6">
    <property type="entry name" value="MAJOR FACILITATOR SUPERFAMILY (MFS) PROFILE DOMAIN-CONTAINING PROTEIN"/>
    <property type="match status" value="1"/>
</dbReference>
<feature type="transmembrane region" description="Helical" evidence="6">
    <location>
        <begin position="499"/>
        <end position="524"/>
    </location>
</feature>
<dbReference type="FunFam" id="1.20.1250.20:FF:000286">
    <property type="entry name" value="MFS efflux transporter"/>
    <property type="match status" value="1"/>
</dbReference>
<evidence type="ECO:0000256" key="5">
    <source>
        <dbReference type="SAM" id="MobiDB-lite"/>
    </source>
</evidence>